<dbReference type="Gene3D" id="2.60.40.10">
    <property type="entry name" value="Immunoglobulins"/>
    <property type="match status" value="1"/>
</dbReference>
<protein>
    <recommendedName>
        <fullName evidence="2">Ig-like domain-containing protein</fullName>
    </recommendedName>
</protein>
<organism evidence="3">
    <name type="scientific">Lepeophtheirus salmonis</name>
    <name type="common">Salmon louse</name>
    <name type="synonym">Caligus salmonis</name>
    <dbReference type="NCBI Taxonomy" id="72036"/>
    <lineage>
        <taxon>Eukaryota</taxon>
        <taxon>Metazoa</taxon>
        <taxon>Ecdysozoa</taxon>
        <taxon>Arthropoda</taxon>
        <taxon>Crustacea</taxon>
        <taxon>Multicrustacea</taxon>
        <taxon>Hexanauplia</taxon>
        <taxon>Copepoda</taxon>
        <taxon>Siphonostomatoida</taxon>
        <taxon>Caligidae</taxon>
        <taxon>Lepeophtheirus</taxon>
    </lineage>
</organism>
<dbReference type="SUPFAM" id="SSF48726">
    <property type="entry name" value="Immunoglobulin"/>
    <property type="match status" value="1"/>
</dbReference>
<keyword evidence="1" id="KW-0732">Signal</keyword>
<dbReference type="EMBL" id="HACA01019260">
    <property type="protein sequence ID" value="CDW36621.1"/>
    <property type="molecule type" value="Transcribed_RNA"/>
</dbReference>
<dbReference type="OrthoDB" id="10660451at2759"/>
<sequence>MNLSFIIFILILNQCELRHGYSPQCDEEWNCGYTGGQEEEDKPSSQESSSFRFFFPPGGDSAYYGRPNLPSYNTYPGISQASPYTPLNNNNYYTPFYGRYGPSGGGGQDGLDGYAGQFGYSPNNFEQQNFRTRLNKGNYEITGYLRDNKMSVESFGDGYIDPDNRPRCPIQNIDMVRSRDIYPYGNRGGGPGYPREHREGRILDEDIEIEIENSYDYNYPSVDGYNNNENYKDVQGRWFLGFNPFRQVYSNNYNRPGGGGYGGVPPSSPYPSRICNDCIWEAELVCQLSASGDGVRWTRYYDDFFYPRGRYHDILDYYGSRARIDSTDDGKMSRLIIYKVLPEDKGTYACETWSFLNEDWSSENPYNYFQGNNVQKELLTIDFYPQFPTFSTNC</sequence>
<evidence type="ECO:0000313" key="3">
    <source>
        <dbReference type="EMBL" id="CDW36621.1"/>
    </source>
</evidence>
<evidence type="ECO:0000256" key="1">
    <source>
        <dbReference type="SAM" id="SignalP"/>
    </source>
</evidence>
<name>A0A0K2UFX6_LEPSM</name>
<dbReference type="InterPro" id="IPR007110">
    <property type="entry name" value="Ig-like_dom"/>
</dbReference>
<feature type="signal peptide" evidence="1">
    <location>
        <begin position="1"/>
        <end position="20"/>
    </location>
</feature>
<proteinExistence type="predicted"/>
<evidence type="ECO:0000259" key="2">
    <source>
        <dbReference type="PROSITE" id="PS50835"/>
    </source>
</evidence>
<accession>A0A0K2UFX6</accession>
<dbReference type="PROSITE" id="PS50835">
    <property type="entry name" value="IG_LIKE"/>
    <property type="match status" value="1"/>
</dbReference>
<feature type="domain" description="Ig-like" evidence="2">
    <location>
        <begin position="265"/>
        <end position="350"/>
    </location>
</feature>
<reference evidence="3" key="1">
    <citation type="submission" date="2014-05" db="EMBL/GenBank/DDBJ databases">
        <authorList>
            <person name="Chronopoulou M."/>
        </authorList>
    </citation>
    <scope>NUCLEOTIDE SEQUENCE</scope>
    <source>
        <tissue evidence="3">Whole organism</tissue>
    </source>
</reference>
<dbReference type="InterPro" id="IPR013783">
    <property type="entry name" value="Ig-like_fold"/>
</dbReference>
<dbReference type="AlphaFoldDB" id="A0A0K2UFX6"/>
<dbReference type="InterPro" id="IPR036179">
    <property type="entry name" value="Ig-like_dom_sf"/>
</dbReference>
<feature type="chain" id="PRO_5005488662" description="Ig-like domain-containing protein" evidence="1">
    <location>
        <begin position="21"/>
        <end position="394"/>
    </location>
</feature>